<sequence length="738" mass="77728">MSHFRLHTKWNGKERQNYLIMGAVCLLAVCGAGYAVHSFGIVSAKSREMVVIQTEDEFQQYLLDEESDGYNLNGRYQLDADLDLSWMETSVGTNVEPFTGSLDGNGHVITGLSRPLFGVLEGAEVENLFFSNAVIKNPVTYYDGEHYVDGYGALAAYAIRSSIRNCGVNGEIHTARPMETEYLLEKASPSEAEEFWGPGVLETTGVAGTLEEEKGTAGGNGAGGPGLETTAGPGAEIEHTDVTESEIDQEEQDAAQPSGEETSAVGQESSSTYPDGNENTSTDVAVEESGHDGGSGPAEIQPTETGGTAAKPTETGGEAAKPTEAGGEAAKPTEAGGEVAKPTEAGGAETKPAETGKVENQPVESGKVENETVETEGLGAEKAKSELVQAEAVSNPVNAKTAMAETVACRPVLRQMLMMKEATIINTGVEDLSEATPSDATEDGPSKATPSDAENIKEDTKHTTESQNSEEEFQYTGNPFGDICILVTADRITAGALIAETAEETLVSNCFALATISSDVEHVETYAGGLAGILGAGTRIENSYVSGLSDSTGVTGGFAAVNEGTIEDCYSTVTVGEQGTTRGAFTALGNGKLNGCVYDRQMACVSEEEALSEMEETPVATESEAGQEETYSLIGLNTVDMIGHEARIPGNWYTTEQAYPQLSYFAEQEAEMVTTGSKVSVIALILPDGCTLADAIKGEELLLPTQIDGQEINWAAEGDIRIDEHNYVRNGETQAVSE</sequence>
<dbReference type="RefSeq" id="WP_006781423.1">
    <property type="nucleotide sequence ID" value="NZ_CP040506.1"/>
</dbReference>
<feature type="compositionally biased region" description="Basic and acidic residues" evidence="1">
    <location>
        <begin position="454"/>
        <end position="464"/>
    </location>
</feature>
<dbReference type="HOGENOM" id="CLU_000217_0_0_9"/>
<dbReference type="EMBL" id="ADLN01000094">
    <property type="protein sequence ID" value="EHI58591.1"/>
    <property type="molecule type" value="Genomic_DNA"/>
</dbReference>
<dbReference type="Pfam" id="PF05342">
    <property type="entry name" value="Peptidase_M26_N"/>
    <property type="match status" value="1"/>
</dbReference>
<dbReference type="InterPro" id="IPR008006">
    <property type="entry name" value="Peptidase_M26_N_dom"/>
</dbReference>
<dbReference type="GO" id="GO:0008270">
    <property type="term" value="F:zinc ion binding"/>
    <property type="evidence" value="ECO:0007669"/>
    <property type="project" value="InterPro"/>
</dbReference>
<evidence type="ECO:0000313" key="3">
    <source>
        <dbReference type="EMBL" id="EHI58591.1"/>
    </source>
</evidence>
<dbReference type="GO" id="GO:0004222">
    <property type="term" value="F:metalloendopeptidase activity"/>
    <property type="evidence" value="ECO:0007669"/>
    <property type="project" value="InterPro"/>
</dbReference>
<dbReference type="Proteomes" id="UP000005384">
    <property type="component" value="Unassembled WGS sequence"/>
</dbReference>
<feature type="domain" description="Peptidase M26 N-terminal" evidence="2">
    <location>
        <begin position="71"/>
        <end position="170"/>
    </location>
</feature>
<dbReference type="OrthoDB" id="1947361at2"/>
<dbReference type="PATRIC" id="fig|742737.3.peg.3412"/>
<gene>
    <name evidence="3" type="ORF">HMPREF9473_03433</name>
</gene>
<reference evidence="3 4" key="1">
    <citation type="submission" date="2011-08" db="EMBL/GenBank/DDBJ databases">
        <title>The Genome Sequence of Clostridium hathewayi WAL-18680.</title>
        <authorList>
            <consortium name="The Broad Institute Genome Sequencing Platform"/>
            <person name="Earl A."/>
            <person name="Ward D."/>
            <person name="Feldgarden M."/>
            <person name="Gevers D."/>
            <person name="Finegold S.M."/>
            <person name="Summanen P.H."/>
            <person name="Molitoris D.R."/>
            <person name="Song M."/>
            <person name="Daigneault M."/>
            <person name="Allen-Vercoe E."/>
            <person name="Young S.K."/>
            <person name="Zeng Q."/>
            <person name="Gargeya S."/>
            <person name="Fitzgerald M."/>
            <person name="Haas B."/>
            <person name="Abouelleil A."/>
            <person name="Alvarado L."/>
            <person name="Arachchi H.M."/>
            <person name="Berlin A."/>
            <person name="Brown A."/>
            <person name="Chapman S.B."/>
            <person name="Chen Z."/>
            <person name="Dunbar C."/>
            <person name="Freedman E."/>
            <person name="Gearin G."/>
            <person name="Gellesch M."/>
            <person name="Goldberg J."/>
            <person name="Griggs A."/>
            <person name="Gujja S."/>
            <person name="Heiman D."/>
            <person name="Howarth C."/>
            <person name="Larson L."/>
            <person name="Lui A."/>
            <person name="MacDonald P.J.P."/>
            <person name="Montmayeur A."/>
            <person name="Murphy C."/>
            <person name="Neiman D."/>
            <person name="Pearson M."/>
            <person name="Priest M."/>
            <person name="Roberts A."/>
            <person name="Saif S."/>
            <person name="Shea T."/>
            <person name="Shenoy N."/>
            <person name="Sisk P."/>
            <person name="Stolte C."/>
            <person name="Sykes S."/>
            <person name="Wortman J."/>
            <person name="Nusbaum C."/>
            <person name="Birren B."/>
        </authorList>
    </citation>
    <scope>NUCLEOTIDE SEQUENCE [LARGE SCALE GENOMIC DNA]</scope>
    <source>
        <strain evidence="3 4">WAL-18680</strain>
    </source>
</reference>
<name>G5IIV5_9FIRM</name>
<dbReference type="GO" id="GO:0016020">
    <property type="term" value="C:membrane"/>
    <property type="evidence" value="ECO:0007669"/>
    <property type="project" value="InterPro"/>
</dbReference>
<evidence type="ECO:0000313" key="4">
    <source>
        <dbReference type="Proteomes" id="UP000005384"/>
    </source>
</evidence>
<evidence type="ECO:0000259" key="2">
    <source>
        <dbReference type="Pfam" id="PF05342"/>
    </source>
</evidence>
<evidence type="ECO:0000256" key="1">
    <source>
        <dbReference type="SAM" id="MobiDB-lite"/>
    </source>
</evidence>
<keyword evidence="4" id="KW-1185">Reference proteome</keyword>
<feature type="region of interest" description="Disordered" evidence="1">
    <location>
        <begin position="429"/>
        <end position="474"/>
    </location>
</feature>
<dbReference type="Gene3D" id="2.160.20.110">
    <property type="match status" value="2"/>
</dbReference>
<protein>
    <recommendedName>
        <fullName evidence="2">Peptidase M26 N-terminal domain-containing protein</fullName>
    </recommendedName>
</protein>
<organism evidence="3 4">
    <name type="scientific">Hungatella hathewayi WAL-18680</name>
    <dbReference type="NCBI Taxonomy" id="742737"/>
    <lineage>
        <taxon>Bacteria</taxon>
        <taxon>Bacillati</taxon>
        <taxon>Bacillota</taxon>
        <taxon>Clostridia</taxon>
        <taxon>Lachnospirales</taxon>
        <taxon>Lachnospiraceae</taxon>
        <taxon>Hungatella</taxon>
    </lineage>
</organism>
<comment type="caution">
    <text evidence="3">The sequence shown here is derived from an EMBL/GenBank/DDBJ whole genome shotgun (WGS) entry which is preliminary data.</text>
</comment>
<dbReference type="AlphaFoldDB" id="G5IIV5"/>
<feature type="region of interest" description="Disordered" evidence="1">
    <location>
        <begin position="212"/>
        <end position="382"/>
    </location>
</feature>
<feature type="compositionally biased region" description="Polar residues" evidence="1">
    <location>
        <begin position="259"/>
        <end position="283"/>
    </location>
</feature>
<proteinExistence type="predicted"/>
<feature type="compositionally biased region" description="Gly residues" evidence="1">
    <location>
        <begin position="216"/>
        <end position="226"/>
    </location>
</feature>
<feature type="compositionally biased region" description="Acidic residues" evidence="1">
    <location>
        <begin position="243"/>
        <end position="253"/>
    </location>
</feature>
<accession>G5IIV5</accession>